<protein>
    <submittedName>
        <fullName evidence="3">Dehydrogenase</fullName>
    </submittedName>
</protein>
<gene>
    <name evidence="3" type="ORF">RM52_01370</name>
</gene>
<evidence type="ECO:0000259" key="2">
    <source>
        <dbReference type="PROSITE" id="PS51387"/>
    </source>
</evidence>
<dbReference type="AlphaFoldDB" id="A0A0B4D7B0"/>
<dbReference type="GO" id="GO:1903457">
    <property type="term" value="P:lactate catabolic process"/>
    <property type="evidence" value="ECO:0007669"/>
    <property type="project" value="TreeGrafter"/>
</dbReference>
<dbReference type="Gene3D" id="3.30.465.10">
    <property type="match status" value="1"/>
</dbReference>
<reference evidence="3 4" key="1">
    <citation type="submission" date="2014-12" db="EMBL/GenBank/DDBJ databases">
        <title>Genome sequencing of Microbacterium hominis TPW29.</title>
        <authorList>
            <person name="Tan P.W."/>
            <person name="Chan K.-G."/>
        </authorList>
    </citation>
    <scope>NUCLEOTIDE SEQUENCE [LARGE SCALE GENOMIC DNA]</scope>
    <source>
        <strain evidence="3 4">TPW29</strain>
    </source>
</reference>
<dbReference type="Pfam" id="PF01565">
    <property type="entry name" value="FAD_binding_4"/>
    <property type="match status" value="1"/>
</dbReference>
<feature type="domain" description="FAD-binding PCMH-type" evidence="2">
    <location>
        <begin position="77"/>
        <end position="247"/>
    </location>
</feature>
<dbReference type="PANTHER" id="PTHR11748:SF119">
    <property type="entry name" value="D-2-HYDROXYGLUTARATE DEHYDROGENASE"/>
    <property type="match status" value="1"/>
</dbReference>
<dbReference type="InterPro" id="IPR016166">
    <property type="entry name" value="FAD-bd_PCMH"/>
</dbReference>
<evidence type="ECO:0000313" key="4">
    <source>
        <dbReference type="Proteomes" id="UP000031202"/>
    </source>
</evidence>
<dbReference type="SUPFAM" id="SSF56176">
    <property type="entry name" value="FAD-binding/transporter-associated domain-like"/>
    <property type="match status" value="1"/>
</dbReference>
<feature type="compositionally biased region" description="Basic and acidic residues" evidence="1">
    <location>
        <begin position="1"/>
        <end position="12"/>
    </location>
</feature>
<evidence type="ECO:0000256" key="1">
    <source>
        <dbReference type="SAM" id="MobiDB-lite"/>
    </source>
</evidence>
<dbReference type="PROSITE" id="PS51387">
    <property type="entry name" value="FAD_PCMH"/>
    <property type="match status" value="1"/>
</dbReference>
<evidence type="ECO:0000313" key="3">
    <source>
        <dbReference type="EMBL" id="KIC60085.1"/>
    </source>
</evidence>
<feature type="region of interest" description="Disordered" evidence="1">
    <location>
        <begin position="1"/>
        <end position="28"/>
    </location>
</feature>
<dbReference type="EMBL" id="JWSZ01000001">
    <property type="protein sequence ID" value="KIC60085.1"/>
    <property type="molecule type" value="Genomic_DNA"/>
</dbReference>
<sequence>MTEDYDTRKETEMTGATPTDVLDPAATVTAPSPDYAALEADLAAALGPRGVSSDPRQREKASVDGARMSPIIAEQLPLGVADLVALPANAEQIAQTVRIAVAHGVPVTPRGKGTGNYGQAIPMPGGLVLDTSRARAIVEVGDGWITAEAGAPMATLELAARQHGQQLWMYPSTVHSTLGGFLSGGSGGTGSIAHGSNHEGFVVALDVVTPASEGALVHVEGDDALGYVHNYGTAGIIARATVRLEPMNDWRGLYASFEDFAGSMSVLQRLAALSPTPRLVSADDPHVSAQLPPDPAFPEGRSSLRTIIDASLVEEASRIITDAGGRIEDVREGPQVSAAISVLSYNHPIEWLQKSEPGVYFHVEVGGDALIDRHDEVMAVYPGAHLHIEATALRPIGMLAGVYESPEQVADGIAALTALGVGVHSPHQWNVDFRLPETVALARSTDPRGLLNPGKLNPDYAGPVKGSIR</sequence>
<dbReference type="GO" id="GO:0004458">
    <property type="term" value="F:D-lactate dehydrogenase (cytochrome) activity"/>
    <property type="evidence" value="ECO:0007669"/>
    <property type="project" value="TreeGrafter"/>
</dbReference>
<dbReference type="InterPro" id="IPR036318">
    <property type="entry name" value="FAD-bd_PCMH-like_sf"/>
</dbReference>
<dbReference type="InterPro" id="IPR006094">
    <property type="entry name" value="Oxid_FAD_bind_N"/>
</dbReference>
<dbReference type="Proteomes" id="UP000031202">
    <property type="component" value="Unassembled WGS sequence"/>
</dbReference>
<dbReference type="PANTHER" id="PTHR11748">
    <property type="entry name" value="D-LACTATE DEHYDROGENASE"/>
    <property type="match status" value="1"/>
</dbReference>
<name>A0A0B4D7B0_9MICO</name>
<proteinExistence type="predicted"/>
<accession>A0A0B4D7B0</accession>
<dbReference type="InterPro" id="IPR016169">
    <property type="entry name" value="FAD-bd_PCMH_sub2"/>
</dbReference>
<comment type="caution">
    <text evidence="3">The sequence shown here is derived from an EMBL/GenBank/DDBJ whole genome shotgun (WGS) entry which is preliminary data.</text>
</comment>
<dbReference type="GO" id="GO:0008720">
    <property type="term" value="F:D-lactate dehydrogenase (NAD+) activity"/>
    <property type="evidence" value="ECO:0007669"/>
    <property type="project" value="TreeGrafter"/>
</dbReference>
<organism evidence="3 4">
    <name type="scientific">Microbacterium hominis</name>
    <dbReference type="NCBI Taxonomy" id="162426"/>
    <lineage>
        <taxon>Bacteria</taxon>
        <taxon>Bacillati</taxon>
        <taxon>Actinomycetota</taxon>
        <taxon>Actinomycetes</taxon>
        <taxon>Micrococcales</taxon>
        <taxon>Microbacteriaceae</taxon>
        <taxon>Microbacterium</taxon>
    </lineage>
</organism>
<dbReference type="GO" id="GO:0071949">
    <property type="term" value="F:FAD binding"/>
    <property type="evidence" value="ECO:0007669"/>
    <property type="project" value="InterPro"/>
</dbReference>